<evidence type="ECO:0000313" key="6">
    <source>
        <dbReference type="Proteomes" id="UP000306274"/>
    </source>
</evidence>
<dbReference type="SMART" id="SM00838">
    <property type="entry name" value="EFG_C"/>
    <property type="match status" value="1"/>
</dbReference>
<dbReference type="Gene3D" id="3.30.70.240">
    <property type="match status" value="1"/>
</dbReference>
<dbReference type="Pfam" id="PF03764">
    <property type="entry name" value="EFG_IV"/>
    <property type="match status" value="1"/>
</dbReference>
<dbReference type="InterPro" id="IPR035647">
    <property type="entry name" value="EFG_III/V"/>
</dbReference>
<dbReference type="Pfam" id="PF00679">
    <property type="entry name" value="EFG_C"/>
    <property type="match status" value="1"/>
</dbReference>
<proteinExistence type="predicted"/>
<name>A0ABY2PG79_9ACTN</name>
<dbReference type="Gene3D" id="3.30.230.10">
    <property type="match status" value="1"/>
</dbReference>
<keyword evidence="1" id="KW-0547">Nucleotide-binding</keyword>
<dbReference type="InterPro" id="IPR014721">
    <property type="entry name" value="Ribsml_uS5_D2-typ_fold_subgr"/>
</dbReference>
<dbReference type="PANTHER" id="PTHR43261:SF6">
    <property type="entry name" value="ELONGATION FACTOR G-LIKE PROTEIN"/>
    <property type="match status" value="1"/>
</dbReference>
<dbReference type="Proteomes" id="UP000306274">
    <property type="component" value="Unassembled WGS sequence"/>
</dbReference>
<organism evidence="5 6">
    <name type="scientific">Streptomyces rhizosphaericola</name>
    <dbReference type="NCBI Taxonomy" id="2564098"/>
    <lineage>
        <taxon>Bacteria</taxon>
        <taxon>Bacillati</taxon>
        <taxon>Actinomycetota</taxon>
        <taxon>Actinomycetes</taxon>
        <taxon>Kitasatosporales</taxon>
        <taxon>Streptomycetaceae</taxon>
        <taxon>Streptomyces</taxon>
    </lineage>
</organism>
<dbReference type="InterPro" id="IPR005517">
    <property type="entry name" value="Transl_elong_EFG/EF2_IV"/>
</dbReference>
<comment type="caution">
    <text evidence="5">The sequence shown here is derived from an EMBL/GenBank/DDBJ whole genome shotgun (WGS) entry which is preliminary data.</text>
</comment>
<reference evidence="5 6" key="1">
    <citation type="submission" date="2019-04" db="EMBL/GenBank/DDBJ databases">
        <title>Streptomyces rhizosphaericola sp. nov., an actinobacterium isolated from the wheat rhizosphere.</title>
        <authorList>
            <person name="Vargas Hoyos H.A."/>
            <person name="Santos S.N."/>
            <person name="Genuario D.B."/>
            <person name="Melo I.S."/>
            <person name="Da Silva L.J."/>
            <person name="Da Silva F.S.P."/>
            <person name="Zucchi T.D."/>
        </authorList>
    </citation>
    <scope>NUCLEOTIDE SEQUENCE [LARGE SCALE GENOMIC DNA]</scope>
    <source>
        <strain evidence="5 6">1AS2c</strain>
    </source>
</reference>
<dbReference type="CDD" id="cd03713">
    <property type="entry name" value="EFG_mtEFG_C"/>
    <property type="match status" value="1"/>
</dbReference>
<evidence type="ECO:0000313" key="5">
    <source>
        <dbReference type="EMBL" id="TGZ09912.1"/>
    </source>
</evidence>
<sequence length="160" mass="16687">MGEKAHAHPGAAGGVPAAGHPSGVRNVVLDGRAHSVDSSDAAFRTAGALALREAAADARIQLLEPVCEVAVLVPDDYVEPVTSDLSGRRGRVVGTEQSPGRRTLVRAEVPETEIGRYALDLRSLSYGTGRFDRTHARFEAMPPQLAEKVRAGRGGGSPGA</sequence>
<dbReference type="PANTHER" id="PTHR43261">
    <property type="entry name" value="TRANSLATION ELONGATION FACTOR G-RELATED"/>
    <property type="match status" value="1"/>
</dbReference>
<dbReference type="SUPFAM" id="SSF54980">
    <property type="entry name" value="EF-G C-terminal domain-like"/>
    <property type="match status" value="1"/>
</dbReference>
<dbReference type="InterPro" id="IPR020568">
    <property type="entry name" value="Ribosomal_Su5_D2-typ_SF"/>
</dbReference>
<keyword evidence="2" id="KW-0342">GTP-binding</keyword>
<evidence type="ECO:0000259" key="4">
    <source>
        <dbReference type="SMART" id="SM00838"/>
    </source>
</evidence>
<feature type="compositionally biased region" description="Low complexity" evidence="3">
    <location>
        <begin position="8"/>
        <end position="21"/>
    </location>
</feature>
<dbReference type="EMBL" id="SRZK01000101">
    <property type="protein sequence ID" value="TGZ09912.1"/>
    <property type="molecule type" value="Genomic_DNA"/>
</dbReference>
<evidence type="ECO:0000256" key="3">
    <source>
        <dbReference type="SAM" id="MobiDB-lite"/>
    </source>
</evidence>
<evidence type="ECO:0000256" key="1">
    <source>
        <dbReference type="ARBA" id="ARBA00022741"/>
    </source>
</evidence>
<dbReference type="SUPFAM" id="SSF54211">
    <property type="entry name" value="Ribosomal protein S5 domain 2-like"/>
    <property type="match status" value="1"/>
</dbReference>
<accession>A0ABY2PG79</accession>
<feature type="region of interest" description="Disordered" evidence="3">
    <location>
        <begin position="1"/>
        <end position="21"/>
    </location>
</feature>
<dbReference type="InterPro" id="IPR000640">
    <property type="entry name" value="EFG_V-like"/>
</dbReference>
<dbReference type="InterPro" id="IPR035649">
    <property type="entry name" value="EFG_V"/>
</dbReference>
<keyword evidence="6" id="KW-1185">Reference proteome</keyword>
<evidence type="ECO:0000256" key="2">
    <source>
        <dbReference type="ARBA" id="ARBA00023134"/>
    </source>
</evidence>
<feature type="domain" description="Elongation factor EFG" evidence="4">
    <location>
        <begin position="61"/>
        <end position="149"/>
    </location>
</feature>
<protein>
    <recommendedName>
        <fullName evidence="4">Elongation factor EFG domain-containing protein</fullName>
    </recommendedName>
</protein>
<gene>
    <name evidence="5" type="ORF">E5Z02_12770</name>
</gene>